<organism evidence="2">
    <name type="scientific">bioreactor metagenome</name>
    <dbReference type="NCBI Taxonomy" id="1076179"/>
    <lineage>
        <taxon>unclassified sequences</taxon>
        <taxon>metagenomes</taxon>
        <taxon>ecological metagenomes</taxon>
    </lineage>
</organism>
<comment type="caution">
    <text evidence="2">The sequence shown here is derived from an EMBL/GenBank/DDBJ whole genome shotgun (WGS) entry which is preliminary data.</text>
</comment>
<proteinExistence type="predicted"/>
<evidence type="ECO:0000313" key="2">
    <source>
        <dbReference type="EMBL" id="MPM84805.1"/>
    </source>
</evidence>
<reference evidence="2" key="1">
    <citation type="submission" date="2019-08" db="EMBL/GenBank/DDBJ databases">
        <authorList>
            <person name="Kucharzyk K."/>
            <person name="Murdoch R.W."/>
            <person name="Higgins S."/>
            <person name="Loffler F."/>
        </authorList>
    </citation>
    <scope>NUCLEOTIDE SEQUENCE</scope>
</reference>
<feature type="compositionally biased region" description="Basic and acidic residues" evidence="1">
    <location>
        <begin position="87"/>
        <end position="104"/>
    </location>
</feature>
<dbReference type="AlphaFoldDB" id="A0A645D6I8"/>
<feature type="region of interest" description="Disordered" evidence="1">
    <location>
        <begin position="84"/>
        <end position="104"/>
    </location>
</feature>
<accession>A0A645D6I8</accession>
<gene>
    <name evidence="2" type="ORF">SDC9_131881</name>
</gene>
<name>A0A645D6I8_9ZZZZ</name>
<protein>
    <submittedName>
        <fullName evidence="2">Uncharacterized protein</fullName>
    </submittedName>
</protein>
<dbReference type="EMBL" id="VSSQ01033273">
    <property type="protein sequence ID" value="MPM84805.1"/>
    <property type="molecule type" value="Genomic_DNA"/>
</dbReference>
<evidence type="ECO:0000256" key="1">
    <source>
        <dbReference type="SAM" id="MobiDB-lite"/>
    </source>
</evidence>
<sequence length="241" mass="25597">MHGGAGVDAELAGAAGDDACGQVPLVQGRVEEDADGAEYHDRGHRHCDLICACLDDRLGAQHGRRAADGAARADQHDLLAVHAQPARADEHGEHEGAADDDGVDRHTRQADMRNVGRGQAETVEHDAQAQQGLLGVADARARRWGQAAIDRVAQHHADHDGQREHTETVRGQPFVLAEIGGRGCNGCAQGDARHTLEPDGAQRRWSVVGGSFGCGHGGVLRFGFLADRGLRPRSSLSFSFL</sequence>